<name>A0ABT3QG24_9PROT</name>
<dbReference type="Pfam" id="PF02321">
    <property type="entry name" value="OEP"/>
    <property type="match status" value="2"/>
</dbReference>
<keyword evidence="8" id="KW-0732">Signal</keyword>
<dbReference type="EMBL" id="JAPIUZ010000004">
    <property type="protein sequence ID" value="MCX2564238.1"/>
    <property type="molecule type" value="Genomic_DNA"/>
</dbReference>
<dbReference type="InterPro" id="IPR051906">
    <property type="entry name" value="TolC-like"/>
</dbReference>
<reference evidence="9 10" key="1">
    <citation type="submission" date="2022-11" db="EMBL/GenBank/DDBJ databases">
        <title>Genome sequencing of Acetobacter type strain.</title>
        <authorList>
            <person name="Heo J."/>
            <person name="Lee D."/>
            <person name="Han B.-H."/>
            <person name="Hong S.-B."/>
            <person name="Kwon S.-W."/>
        </authorList>
    </citation>
    <scope>NUCLEOTIDE SEQUENCE [LARGE SCALE GENOMIC DNA]</scope>
    <source>
        <strain evidence="9 10">KACC 21253</strain>
    </source>
</reference>
<evidence type="ECO:0000256" key="2">
    <source>
        <dbReference type="ARBA" id="ARBA00007613"/>
    </source>
</evidence>
<evidence type="ECO:0000256" key="3">
    <source>
        <dbReference type="ARBA" id="ARBA00022448"/>
    </source>
</evidence>
<dbReference type="Proteomes" id="UP001301152">
    <property type="component" value="Unassembled WGS sequence"/>
</dbReference>
<comment type="similarity">
    <text evidence="2">Belongs to the outer membrane factor (OMF) (TC 1.B.17) family.</text>
</comment>
<evidence type="ECO:0000256" key="6">
    <source>
        <dbReference type="ARBA" id="ARBA00023136"/>
    </source>
</evidence>
<dbReference type="NCBIfam" id="TIGR01844">
    <property type="entry name" value="type_I_sec_TolC"/>
    <property type="match status" value="1"/>
</dbReference>
<keyword evidence="4" id="KW-1134">Transmembrane beta strand</keyword>
<comment type="caution">
    <text evidence="9">The sequence shown here is derived from an EMBL/GenBank/DDBJ whole genome shotgun (WGS) entry which is preliminary data.</text>
</comment>
<comment type="subcellular location">
    <subcellularLocation>
        <location evidence="1">Cell outer membrane</location>
    </subcellularLocation>
</comment>
<feature type="signal peptide" evidence="8">
    <location>
        <begin position="1"/>
        <end position="20"/>
    </location>
</feature>
<evidence type="ECO:0000313" key="9">
    <source>
        <dbReference type="EMBL" id="MCX2564238.1"/>
    </source>
</evidence>
<feature type="chain" id="PRO_5045525043" evidence="8">
    <location>
        <begin position="21"/>
        <end position="475"/>
    </location>
</feature>
<dbReference type="InterPro" id="IPR003423">
    <property type="entry name" value="OMP_efflux"/>
</dbReference>
<sequence>MKRICGMGLAAALCSTTAWAQKYDGSGSPEFVPHTLQEALASAYLTNPTLQAARAQLRATDEQVPTALAGWRPVVTGNVGLSYYKGLNDYNGTGAEGGYRRKYDTPGYTAGVTITQNIYTGGKTTAATHQAVNNVMAARANLISAEQKVFKQVVSAYVGVIEREQLLQVNINNERVLQQQLRATNERFHVGEITRTDVAQAESAYATAKATRQQAEGTLQTAQATYMQIVGMAPPPNLVPPQPLVLPVKDAQTAASFAVRNNPDVINALFTEAAQKDAVSVAVAAILPKVSATAAYQKSVNQSLNNQINDNKYATLNFNIPVYQGGSEYAGVRQAKQQLQYTHREVDTQRRAAAQDAVANWQTLVATQAAISSNRAAIRAGIIALDGVERQAIVGTSTTLEVLQQQSTLLNAQVALVQSLSSLVTASYNVAAAIGRLTALDLNLKVPLYNEKAYYEAVKDRLWGINDYALNQPGR</sequence>
<evidence type="ECO:0000256" key="7">
    <source>
        <dbReference type="ARBA" id="ARBA00023237"/>
    </source>
</evidence>
<keyword evidence="10" id="KW-1185">Reference proteome</keyword>
<dbReference type="InterPro" id="IPR010130">
    <property type="entry name" value="T1SS_OMP_TolC"/>
</dbReference>
<dbReference type="PANTHER" id="PTHR30026">
    <property type="entry name" value="OUTER MEMBRANE PROTEIN TOLC"/>
    <property type="match status" value="1"/>
</dbReference>
<protein>
    <submittedName>
        <fullName evidence="9">TolC family outer membrane protein</fullName>
    </submittedName>
</protein>
<keyword evidence="6" id="KW-0472">Membrane</keyword>
<keyword evidence="5" id="KW-0812">Transmembrane</keyword>
<dbReference type="Gene3D" id="1.20.1600.10">
    <property type="entry name" value="Outer membrane efflux proteins (OEP)"/>
    <property type="match status" value="1"/>
</dbReference>
<dbReference type="SUPFAM" id="SSF56954">
    <property type="entry name" value="Outer membrane efflux proteins (OEP)"/>
    <property type="match status" value="1"/>
</dbReference>
<dbReference type="RefSeq" id="WP_086555523.1">
    <property type="nucleotide sequence ID" value="NZ_JAERKZ010000003.1"/>
</dbReference>
<evidence type="ECO:0000256" key="8">
    <source>
        <dbReference type="SAM" id="SignalP"/>
    </source>
</evidence>
<keyword evidence="3" id="KW-0813">Transport</keyword>
<evidence type="ECO:0000256" key="4">
    <source>
        <dbReference type="ARBA" id="ARBA00022452"/>
    </source>
</evidence>
<organism evidence="9 10">
    <name type="scientific">Acetobacter thailandicus</name>
    <dbReference type="NCBI Taxonomy" id="1502842"/>
    <lineage>
        <taxon>Bacteria</taxon>
        <taxon>Pseudomonadati</taxon>
        <taxon>Pseudomonadota</taxon>
        <taxon>Alphaproteobacteria</taxon>
        <taxon>Acetobacterales</taxon>
        <taxon>Acetobacteraceae</taxon>
        <taxon>Acetobacter</taxon>
    </lineage>
</organism>
<proteinExistence type="inferred from homology"/>
<keyword evidence="7" id="KW-0998">Cell outer membrane</keyword>
<evidence type="ECO:0000313" key="10">
    <source>
        <dbReference type="Proteomes" id="UP001301152"/>
    </source>
</evidence>
<evidence type="ECO:0000256" key="5">
    <source>
        <dbReference type="ARBA" id="ARBA00022692"/>
    </source>
</evidence>
<dbReference type="PANTHER" id="PTHR30026:SF22">
    <property type="entry name" value="OUTER MEMBRANE EFFLUX PROTEIN"/>
    <property type="match status" value="1"/>
</dbReference>
<accession>A0ABT3QG24</accession>
<evidence type="ECO:0000256" key="1">
    <source>
        <dbReference type="ARBA" id="ARBA00004442"/>
    </source>
</evidence>
<gene>
    <name evidence="9" type="ORF">OQ497_09725</name>
</gene>